<name>A0A0A0EAV1_9RHOB</name>
<evidence type="ECO:0000259" key="2">
    <source>
        <dbReference type="Pfam" id="PF09977"/>
    </source>
</evidence>
<dbReference type="OrthoDB" id="7823165at2"/>
<dbReference type="Proteomes" id="UP000030004">
    <property type="component" value="Unassembled WGS sequence"/>
</dbReference>
<keyword evidence="1" id="KW-1133">Transmembrane helix</keyword>
<comment type="caution">
    <text evidence="3">The sequence shown here is derived from an EMBL/GenBank/DDBJ whole genome shotgun (WGS) entry which is preliminary data.</text>
</comment>
<proteinExistence type="predicted"/>
<dbReference type="RefSeq" id="WP_043750090.1">
    <property type="nucleotide sequence ID" value="NZ_AQQX01000005.1"/>
</dbReference>
<dbReference type="Pfam" id="PF09977">
    <property type="entry name" value="Tad_C"/>
    <property type="match status" value="1"/>
</dbReference>
<dbReference type="AlphaFoldDB" id="A0A0A0EAV1"/>
<dbReference type="InterPro" id="IPR018705">
    <property type="entry name" value="DUF2134_membrane"/>
</dbReference>
<dbReference type="EMBL" id="AQQX01000005">
    <property type="protein sequence ID" value="KGM48091.1"/>
    <property type="molecule type" value="Genomic_DNA"/>
</dbReference>
<accession>A0A0A0EAV1</accession>
<reference evidence="3 4" key="1">
    <citation type="journal article" date="2015" name="Antonie Van Leeuwenhoek">
        <title>Pseudooceanicola atlanticus gen. nov. sp. nov., isolated from surface seawater of the Atlantic Ocean and reclassification of Oceanicola batsensis, Oceanicola marinus, Oceanicola nitratireducens, Oceanicola nanhaiensis, Oceanicola antarcticus and Oceanicola flagellatus, as Pseudooceanicola batsensis comb. nov., Pseudooceanicola marinus comb. nov., Pseudooceanicola nitratireducens comb. nov., Pseudooceanicola nanhaiensis comb. nov., Pseudooceanicola antarcticus comb. nov., and Pseudooceanicola flagellatus comb. nov.</title>
        <authorList>
            <person name="Lai Q."/>
            <person name="Li G."/>
            <person name="Liu X."/>
            <person name="Du Y."/>
            <person name="Sun F."/>
            <person name="Shao Z."/>
        </authorList>
    </citation>
    <scope>NUCLEOTIDE SEQUENCE [LARGE SCALE GENOMIC DNA]</scope>
    <source>
        <strain evidence="3 4">22II-s11g</strain>
    </source>
</reference>
<gene>
    <name evidence="3" type="ORF">ATO9_14005</name>
</gene>
<sequence>MLRAFLARFARQQDGAATILMLYGIGIMLMVGGIMLDFANRHRVESILQSAADVSAASAAIRLSEPISLDTPEAQARRTTAFSLGGTTLADAWHEQSFELGHYNADNGSFQPGAQDANAVRVKLSRSPSTGNGERTFLLSMLGISEWDIRVSSIARIRTHEGLPCVDPLLSLKAGLQVGSGRLFAGICLYASAQIDYGGVPGWVTDDTADFVNALLVDMLPQPTSLIQNVSLLGGEPDYMDGPGLRSALNGLIHSTTRLAGDALTDEAQLATGGRFHVSCPSNGVLVLDGPLDLTNTVLISDCPIRIDGDVSIQAGLVISNLLGVLPRGNSIAVPSDAVLKRTTSCPPGEGARIYLFADASIRLAVPALADPDSPLGGFLDDTIGVVGDTVNETINLVGGLLDVVDEVASQTLDLPGLAGLCIGMDTMLSTDRVSLH</sequence>
<keyword evidence="4" id="KW-1185">Reference proteome</keyword>
<dbReference type="STRING" id="1461694.ATO9_14005"/>
<evidence type="ECO:0000313" key="3">
    <source>
        <dbReference type="EMBL" id="KGM48091.1"/>
    </source>
</evidence>
<dbReference type="eggNOG" id="ENOG5030KFY">
    <property type="taxonomic scope" value="Bacteria"/>
</dbReference>
<feature type="transmembrane region" description="Helical" evidence="1">
    <location>
        <begin position="20"/>
        <end position="39"/>
    </location>
</feature>
<keyword evidence="1" id="KW-0472">Membrane</keyword>
<organism evidence="3 4">
    <name type="scientific">Pseudooceanicola atlanticus</name>
    <dbReference type="NCBI Taxonomy" id="1461694"/>
    <lineage>
        <taxon>Bacteria</taxon>
        <taxon>Pseudomonadati</taxon>
        <taxon>Pseudomonadota</taxon>
        <taxon>Alphaproteobacteria</taxon>
        <taxon>Rhodobacterales</taxon>
        <taxon>Paracoccaceae</taxon>
        <taxon>Pseudooceanicola</taxon>
    </lineage>
</organism>
<evidence type="ECO:0000256" key="1">
    <source>
        <dbReference type="SAM" id="Phobius"/>
    </source>
</evidence>
<protein>
    <recommendedName>
        <fullName evidence="2">DUF2134 domain-containing protein</fullName>
    </recommendedName>
</protein>
<feature type="domain" description="DUF2134" evidence="2">
    <location>
        <begin position="80"/>
        <end position="155"/>
    </location>
</feature>
<keyword evidence="1" id="KW-0812">Transmembrane</keyword>
<evidence type="ECO:0000313" key="4">
    <source>
        <dbReference type="Proteomes" id="UP000030004"/>
    </source>
</evidence>